<accession>A0A6L2NA35</accession>
<dbReference type="InterPro" id="IPR012677">
    <property type="entry name" value="Nucleotide-bd_a/b_plait_sf"/>
</dbReference>
<protein>
    <submittedName>
        <fullName evidence="6">Zinc finger, CCHC-type</fullName>
    </submittedName>
</protein>
<dbReference type="InterPro" id="IPR039537">
    <property type="entry name" value="Retrotran_Ty1/copia-like"/>
</dbReference>
<dbReference type="PANTHER" id="PTHR42648">
    <property type="entry name" value="TRANSPOSASE, PUTATIVE-RELATED"/>
    <property type="match status" value="1"/>
</dbReference>
<dbReference type="SUPFAM" id="SSF53098">
    <property type="entry name" value="Ribonuclease H-like"/>
    <property type="match status" value="1"/>
</dbReference>
<dbReference type="GO" id="GO:0046872">
    <property type="term" value="F:metal ion binding"/>
    <property type="evidence" value="ECO:0007669"/>
    <property type="project" value="UniProtKB-KW"/>
</dbReference>
<dbReference type="PROSITE" id="PS50994">
    <property type="entry name" value="INTEGRASE"/>
    <property type="match status" value="1"/>
</dbReference>
<dbReference type="CDD" id="cd00590">
    <property type="entry name" value="RRM_SF"/>
    <property type="match status" value="1"/>
</dbReference>
<dbReference type="InterPro" id="IPR036397">
    <property type="entry name" value="RNaseH_sf"/>
</dbReference>
<dbReference type="Gene3D" id="3.30.420.10">
    <property type="entry name" value="Ribonuclease H-like superfamily/Ribonuclease H"/>
    <property type="match status" value="1"/>
</dbReference>
<name>A0A6L2NA35_TANCI</name>
<dbReference type="Pfam" id="PF00076">
    <property type="entry name" value="RRM_1"/>
    <property type="match status" value="1"/>
</dbReference>
<dbReference type="InterPro" id="IPR012337">
    <property type="entry name" value="RNaseH-like_sf"/>
</dbReference>
<evidence type="ECO:0000256" key="1">
    <source>
        <dbReference type="ARBA" id="ARBA00022723"/>
    </source>
</evidence>
<sequence length="535" mass="61336">MDHACVSARSIFVTNFPDSTSSKDLWKLCQSYGTVVDVYIPNRRSKAGKRFAFVRFIKVDNVDRLVGNLCMLWIGRMHLHANVIRFECTPSQVPRPSQPVRKATHTGNTFAFVVKGNKKYFVTFIDDASRFCYVYLLHSKDEALDKFKVFKSEVELQQESLIKRFRTDRGCEYTDTLYFQLLKEMVNSMLSYSGLSQGFWGEAMLIACYLLNRVPNKRNMITPYELWTKKKPILNCLRVWGCRAAKRLPNPKLKTLGERGIECVFVGYAEHSKAFRKLKVDGTVEKFKARLVIQGFKQKSGIDYFDTYASVARISTIRLLIAMTSIHNLIIHQMDAKTTFLNEELEEEVYMNQPLGFIMSGSENKVDLTKDFLSSRFSMKDMGEADVIFSIRIKHESNGIAISQSHYIEKVLKKFNYSDCTLVSTPLDTCEKLMPNRAAGKEVEWLKNLFFEIPLWVKPIAPISIRCDSATTLAKAYRHMYNGKSKHLGVRHSMIRELITNGVVSIEFVRSQQNLADHLTKGLARDLVIKSAEGM</sequence>
<dbReference type="SUPFAM" id="SSF54928">
    <property type="entry name" value="RNA-binding domain, RBD"/>
    <property type="match status" value="1"/>
</dbReference>
<keyword evidence="1" id="KW-0479">Metal-binding</keyword>
<evidence type="ECO:0000256" key="2">
    <source>
        <dbReference type="ARBA" id="ARBA00022801"/>
    </source>
</evidence>
<keyword evidence="2" id="KW-0378">Hydrolase</keyword>
<evidence type="ECO:0000256" key="3">
    <source>
        <dbReference type="PROSITE-ProRule" id="PRU00176"/>
    </source>
</evidence>
<evidence type="ECO:0000259" key="5">
    <source>
        <dbReference type="PROSITE" id="PS50994"/>
    </source>
</evidence>
<dbReference type="CDD" id="cd09272">
    <property type="entry name" value="RNase_HI_RT_Ty1"/>
    <property type="match status" value="1"/>
</dbReference>
<keyword evidence="3" id="KW-0694">RNA-binding</keyword>
<feature type="domain" description="RRM" evidence="4">
    <location>
        <begin position="9"/>
        <end position="91"/>
    </location>
</feature>
<dbReference type="GO" id="GO:0003723">
    <property type="term" value="F:RNA binding"/>
    <property type="evidence" value="ECO:0007669"/>
    <property type="project" value="UniProtKB-UniRule"/>
</dbReference>
<dbReference type="InterPro" id="IPR000504">
    <property type="entry name" value="RRM_dom"/>
</dbReference>
<proteinExistence type="predicted"/>
<evidence type="ECO:0000259" key="4">
    <source>
        <dbReference type="PROSITE" id="PS50102"/>
    </source>
</evidence>
<dbReference type="Gene3D" id="3.30.70.330">
    <property type="match status" value="1"/>
</dbReference>
<comment type="caution">
    <text evidence="6">The sequence shown here is derived from an EMBL/GenBank/DDBJ whole genome shotgun (WGS) entry which is preliminary data.</text>
</comment>
<dbReference type="Pfam" id="PF07727">
    <property type="entry name" value="RVT_2"/>
    <property type="match status" value="2"/>
</dbReference>
<dbReference type="PANTHER" id="PTHR42648:SF30">
    <property type="entry name" value="RIBONUCLEASE H-LIKE DOMAIN, GAG-PRE-INTEGRASE DOMAIN PROTEIN-RELATED"/>
    <property type="match status" value="1"/>
</dbReference>
<dbReference type="EMBL" id="BKCJ010008291">
    <property type="protein sequence ID" value="GEU81485.1"/>
    <property type="molecule type" value="Genomic_DNA"/>
</dbReference>
<dbReference type="InterPro" id="IPR001584">
    <property type="entry name" value="Integrase_cat-core"/>
</dbReference>
<gene>
    <name evidence="6" type="ORF">Tci_053463</name>
</gene>
<dbReference type="SMART" id="SM00360">
    <property type="entry name" value="RRM"/>
    <property type="match status" value="1"/>
</dbReference>
<organism evidence="6">
    <name type="scientific">Tanacetum cinerariifolium</name>
    <name type="common">Dalmatian daisy</name>
    <name type="synonym">Chrysanthemum cinerariifolium</name>
    <dbReference type="NCBI Taxonomy" id="118510"/>
    <lineage>
        <taxon>Eukaryota</taxon>
        <taxon>Viridiplantae</taxon>
        <taxon>Streptophyta</taxon>
        <taxon>Embryophyta</taxon>
        <taxon>Tracheophyta</taxon>
        <taxon>Spermatophyta</taxon>
        <taxon>Magnoliopsida</taxon>
        <taxon>eudicotyledons</taxon>
        <taxon>Gunneridae</taxon>
        <taxon>Pentapetalae</taxon>
        <taxon>asterids</taxon>
        <taxon>campanulids</taxon>
        <taxon>Asterales</taxon>
        <taxon>Asteraceae</taxon>
        <taxon>Asteroideae</taxon>
        <taxon>Anthemideae</taxon>
        <taxon>Anthemidinae</taxon>
        <taxon>Tanacetum</taxon>
    </lineage>
</organism>
<reference evidence="6" key="1">
    <citation type="journal article" date="2019" name="Sci. Rep.">
        <title>Draft genome of Tanacetum cinerariifolium, the natural source of mosquito coil.</title>
        <authorList>
            <person name="Yamashiro T."/>
            <person name="Shiraishi A."/>
            <person name="Satake H."/>
            <person name="Nakayama K."/>
        </authorList>
    </citation>
    <scope>NUCLEOTIDE SEQUENCE</scope>
</reference>
<dbReference type="AlphaFoldDB" id="A0A6L2NA35"/>
<dbReference type="InterPro" id="IPR013103">
    <property type="entry name" value="RVT_2"/>
</dbReference>
<evidence type="ECO:0000313" key="6">
    <source>
        <dbReference type="EMBL" id="GEU81485.1"/>
    </source>
</evidence>
<dbReference type="Pfam" id="PF00665">
    <property type="entry name" value="rve"/>
    <property type="match status" value="1"/>
</dbReference>
<dbReference type="PROSITE" id="PS50102">
    <property type="entry name" value="RRM"/>
    <property type="match status" value="1"/>
</dbReference>
<dbReference type="InterPro" id="IPR035979">
    <property type="entry name" value="RBD_domain_sf"/>
</dbReference>
<dbReference type="GO" id="GO:0016787">
    <property type="term" value="F:hydrolase activity"/>
    <property type="evidence" value="ECO:0007669"/>
    <property type="project" value="UniProtKB-KW"/>
</dbReference>
<feature type="domain" description="Integrase catalytic" evidence="5">
    <location>
        <begin position="95"/>
        <end position="185"/>
    </location>
</feature>
<dbReference type="GO" id="GO:0015074">
    <property type="term" value="P:DNA integration"/>
    <property type="evidence" value="ECO:0007669"/>
    <property type="project" value="InterPro"/>
</dbReference>